<feature type="binding site" evidence="8">
    <location>
        <position position="24"/>
    </location>
    <ligand>
        <name>3-phosphoshikimate</name>
        <dbReference type="ChEBI" id="CHEBI:145989"/>
    </ligand>
</feature>
<comment type="similarity">
    <text evidence="2 8">Belongs to the EPSP synthase family.</text>
</comment>
<protein>
    <recommendedName>
        <fullName evidence="8">3-phosphoshikimate 1-carboxyvinyltransferase</fullName>
        <ecNumber evidence="8">2.5.1.19</ecNumber>
    </recommendedName>
    <alternativeName>
        <fullName evidence="8">5-enolpyruvylshikimate-3-phosphate synthase</fullName>
        <shortName evidence="8">EPSP synthase</shortName>
        <shortName evidence="8">EPSPS</shortName>
    </alternativeName>
</protein>
<accession>A0A3P2RBG1</accession>
<proteinExistence type="inferred from homology"/>
<dbReference type="GO" id="GO:0005737">
    <property type="term" value="C:cytoplasm"/>
    <property type="evidence" value="ECO:0007669"/>
    <property type="project" value="UniProtKB-SubCell"/>
</dbReference>
<keyword evidence="6 8" id="KW-0057">Aromatic amino acid biosynthesis</keyword>
<feature type="binding site" evidence="8">
    <location>
        <position position="28"/>
    </location>
    <ligand>
        <name>3-phosphoshikimate</name>
        <dbReference type="ChEBI" id="CHEBI:145989"/>
    </ligand>
</feature>
<dbReference type="EC" id="2.5.1.19" evidence="8"/>
<evidence type="ECO:0000256" key="7">
    <source>
        <dbReference type="ARBA" id="ARBA00044633"/>
    </source>
</evidence>
<feature type="binding site" evidence="8">
    <location>
        <position position="23"/>
    </location>
    <ligand>
        <name>phosphoenolpyruvate</name>
        <dbReference type="ChEBI" id="CHEBI:58702"/>
    </ligand>
</feature>
<dbReference type="PIRSF" id="PIRSF000505">
    <property type="entry name" value="EPSPS"/>
    <property type="match status" value="1"/>
</dbReference>
<dbReference type="Pfam" id="PF00275">
    <property type="entry name" value="EPSP_synthase"/>
    <property type="match status" value="1"/>
</dbReference>
<keyword evidence="4 8" id="KW-0028">Amino-acid biosynthesis</keyword>
<dbReference type="HAMAP" id="MF_00210">
    <property type="entry name" value="EPSP_synth"/>
    <property type="match status" value="1"/>
</dbReference>
<dbReference type="Proteomes" id="UP000275836">
    <property type="component" value="Unassembled WGS sequence"/>
</dbReference>
<gene>
    <name evidence="8 10" type="primary">aroA</name>
    <name evidence="10" type="ORF">D3P96_05600</name>
</gene>
<organism evidence="10 11">
    <name type="scientific">Weissella viridescens</name>
    <name type="common">Lactobacillus viridescens</name>
    <dbReference type="NCBI Taxonomy" id="1629"/>
    <lineage>
        <taxon>Bacteria</taxon>
        <taxon>Bacillati</taxon>
        <taxon>Bacillota</taxon>
        <taxon>Bacilli</taxon>
        <taxon>Lactobacillales</taxon>
        <taxon>Lactobacillaceae</taxon>
        <taxon>Weissella</taxon>
    </lineage>
</organism>
<feature type="binding site" evidence="8">
    <location>
        <position position="345"/>
    </location>
    <ligand>
        <name>phosphoenolpyruvate</name>
        <dbReference type="ChEBI" id="CHEBI:58702"/>
    </ligand>
</feature>
<name>A0A3P2RBG1_WEIVI</name>
<feature type="domain" description="Enolpyruvate transferase" evidence="9">
    <location>
        <begin position="10"/>
        <end position="425"/>
    </location>
</feature>
<evidence type="ECO:0000256" key="3">
    <source>
        <dbReference type="ARBA" id="ARBA00022490"/>
    </source>
</evidence>
<dbReference type="PANTHER" id="PTHR21090">
    <property type="entry name" value="AROM/DEHYDROQUINATE SYNTHASE"/>
    <property type="match status" value="1"/>
</dbReference>
<feature type="binding site" evidence="8">
    <location>
        <position position="169"/>
    </location>
    <ligand>
        <name>3-phosphoshikimate</name>
        <dbReference type="ChEBI" id="CHEBI:145989"/>
    </ligand>
</feature>
<evidence type="ECO:0000256" key="6">
    <source>
        <dbReference type="ARBA" id="ARBA00023141"/>
    </source>
</evidence>
<evidence type="ECO:0000313" key="11">
    <source>
        <dbReference type="Proteomes" id="UP000275836"/>
    </source>
</evidence>
<comment type="caution">
    <text evidence="8">Lacks conserved residue(s) required for the propagation of feature annotation.</text>
</comment>
<dbReference type="InterPro" id="IPR006264">
    <property type="entry name" value="EPSP_synthase"/>
</dbReference>
<dbReference type="EMBL" id="RHGY01000005">
    <property type="protein sequence ID" value="RRG17874.1"/>
    <property type="molecule type" value="Genomic_DNA"/>
</dbReference>
<comment type="caution">
    <text evidence="10">The sequence shown here is derived from an EMBL/GenBank/DDBJ whole genome shotgun (WGS) entry which is preliminary data.</text>
</comment>
<comment type="pathway">
    <text evidence="1 8">Metabolic intermediate biosynthesis; chorismate biosynthesis; chorismate from D-erythrose 4-phosphate and phosphoenolpyruvate: step 6/7.</text>
</comment>
<dbReference type="InterPro" id="IPR036968">
    <property type="entry name" value="Enolpyruvate_Tfrase_sf"/>
</dbReference>
<dbReference type="FunFam" id="3.65.10.10:FF:000005">
    <property type="entry name" value="3-phosphoshikimate 1-carboxyvinyltransferase"/>
    <property type="match status" value="1"/>
</dbReference>
<dbReference type="GO" id="GO:0009073">
    <property type="term" value="P:aromatic amino acid family biosynthetic process"/>
    <property type="evidence" value="ECO:0007669"/>
    <property type="project" value="UniProtKB-KW"/>
</dbReference>
<dbReference type="InterPro" id="IPR023193">
    <property type="entry name" value="EPSP_synthase_CS"/>
</dbReference>
<evidence type="ECO:0000259" key="9">
    <source>
        <dbReference type="Pfam" id="PF00275"/>
    </source>
</evidence>
<evidence type="ECO:0000256" key="1">
    <source>
        <dbReference type="ARBA" id="ARBA00004811"/>
    </source>
</evidence>
<comment type="function">
    <text evidence="8">Catalyzes the transfer of the enolpyruvyl moiety of phosphoenolpyruvate (PEP) to the 5-hydroxyl of shikimate-3-phosphate (S3P) to produce enolpyruvyl shikimate-3-phosphate and inorganic phosphate.</text>
</comment>
<sequence>MTQQQLPGKRTHLTGTVHVPGDKSISHRALMLGSMAQGTSHVEHILEAEDVQTTMRVYRQLGVTIETQGATTVIQSPGFARFSAPSQTLDFGNSGTTLRLSLGVLAKQPFELDMSGDASLQQRPMGRVLNPLKQMGLRTVTPATGLPIQLAPNRTLNGIQYTLPVASAQVKSALILAGLQASQTTRITEPIATRDHTERMLSAFGVTLARDGKTLTVPAEQKLTPATVTVPSDFSSAAFWLTAGVLVPESRIKLPAVGMNPTRTGLIQLLTRMGAQIPVQMQSTTGEPIGDVLAQTQQLHCIKVTEVDIPAVIDEMPLLVLAATQAKGVTEITGAEELRVKETDRIDAVTTELNRLGAQITALPDGFRIVGPTALHVTEPTTVHSHGDHRIGMMLAIASLLTEGTITLEGAEAVAISYPTFFNDLAQL</sequence>
<dbReference type="Gene3D" id="3.65.10.10">
    <property type="entry name" value="Enolpyruvate transferase domain"/>
    <property type="match status" value="2"/>
</dbReference>
<dbReference type="PANTHER" id="PTHR21090:SF5">
    <property type="entry name" value="PENTAFUNCTIONAL AROM POLYPEPTIDE"/>
    <property type="match status" value="1"/>
</dbReference>
<evidence type="ECO:0000256" key="8">
    <source>
        <dbReference type="HAMAP-Rule" id="MF_00210"/>
    </source>
</evidence>
<evidence type="ECO:0000313" key="10">
    <source>
        <dbReference type="EMBL" id="RRG17874.1"/>
    </source>
</evidence>
<dbReference type="InterPro" id="IPR001986">
    <property type="entry name" value="Enolpyruvate_Tfrase_dom"/>
</dbReference>
<feature type="binding site" evidence="8">
    <location>
        <position position="169"/>
    </location>
    <ligand>
        <name>phosphoenolpyruvate</name>
        <dbReference type="ChEBI" id="CHEBI:58702"/>
    </ligand>
</feature>
<dbReference type="GO" id="GO:0009423">
    <property type="term" value="P:chorismate biosynthetic process"/>
    <property type="evidence" value="ECO:0007669"/>
    <property type="project" value="UniProtKB-UniRule"/>
</dbReference>
<feature type="binding site" evidence="8">
    <location>
        <position position="314"/>
    </location>
    <ligand>
        <name>3-phosphoshikimate</name>
        <dbReference type="ChEBI" id="CHEBI:145989"/>
    </ligand>
</feature>
<dbReference type="SUPFAM" id="SSF55205">
    <property type="entry name" value="EPT/RTPC-like"/>
    <property type="match status" value="1"/>
</dbReference>
<comment type="catalytic activity">
    <reaction evidence="7">
        <text>3-phosphoshikimate + phosphoenolpyruvate = 5-O-(1-carboxyvinyl)-3-phosphoshikimate + phosphate</text>
        <dbReference type="Rhea" id="RHEA:21256"/>
        <dbReference type="ChEBI" id="CHEBI:43474"/>
        <dbReference type="ChEBI" id="CHEBI:57701"/>
        <dbReference type="ChEBI" id="CHEBI:58702"/>
        <dbReference type="ChEBI" id="CHEBI:145989"/>
        <dbReference type="EC" id="2.5.1.19"/>
    </reaction>
    <physiologicalReaction direction="left-to-right" evidence="7">
        <dbReference type="Rhea" id="RHEA:21257"/>
    </physiologicalReaction>
</comment>
<feature type="binding site" evidence="8">
    <location>
        <position position="341"/>
    </location>
    <ligand>
        <name>3-phosphoshikimate</name>
        <dbReference type="ChEBI" id="CHEBI:145989"/>
    </ligand>
</feature>
<dbReference type="RefSeq" id="WP_124943383.1">
    <property type="nucleotide sequence ID" value="NZ_RHGY01000005.1"/>
</dbReference>
<feature type="binding site" evidence="8">
    <location>
        <position position="23"/>
    </location>
    <ligand>
        <name>3-phosphoshikimate</name>
        <dbReference type="ChEBI" id="CHEBI:145989"/>
    </ligand>
</feature>
<feature type="binding site" evidence="8">
    <location>
        <position position="95"/>
    </location>
    <ligand>
        <name>phosphoenolpyruvate</name>
        <dbReference type="ChEBI" id="CHEBI:58702"/>
    </ligand>
</feature>
<feature type="binding site" evidence="8">
    <location>
        <position position="123"/>
    </location>
    <ligand>
        <name>phosphoenolpyruvate</name>
        <dbReference type="ChEBI" id="CHEBI:58702"/>
    </ligand>
</feature>
<dbReference type="PROSITE" id="PS00885">
    <property type="entry name" value="EPSP_SYNTHASE_2"/>
    <property type="match status" value="1"/>
</dbReference>
<feature type="binding site" evidence="8">
    <location>
        <position position="167"/>
    </location>
    <ligand>
        <name>3-phosphoshikimate</name>
        <dbReference type="ChEBI" id="CHEBI:145989"/>
    </ligand>
</feature>
<dbReference type="GO" id="GO:0003866">
    <property type="term" value="F:3-phosphoshikimate 1-carboxyvinyltransferase activity"/>
    <property type="evidence" value="ECO:0007669"/>
    <property type="project" value="UniProtKB-UniRule"/>
</dbReference>
<feature type="active site" description="Proton acceptor" evidence="8">
    <location>
        <position position="314"/>
    </location>
</feature>
<evidence type="ECO:0000256" key="5">
    <source>
        <dbReference type="ARBA" id="ARBA00022679"/>
    </source>
</evidence>
<evidence type="ECO:0000256" key="4">
    <source>
        <dbReference type="ARBA" id="ARBA00022605"/>
    </source>
</evidence>
<comment type="subunit">
    <text evidence="8">Monomer.</text>
</comment>
<comment type="subcellular location">
    <subcellularLocation>
        <location evidence="8">Cytoplasm</location>
    </subcellularLocation>
</comment>
<feature type="binding site" evidence="8">
    <location>
        <position position="390"/>
    </location>
    <ligand>
        <name>phosphoenolpyruvate</name>
        <dbReference type="ChEBI" id="CHEBI:58702"/>
    </ligand>
</feature>
<evidence type="ECO:0000256" key="2">
    <source>
        <dbReference type="ARBA" id="ARBA00009948"/>
    </source>
</evidence>
<dbReference type="InterPro" id="IPR013792">
    <property type="entry name" value="RNA3'P_cycl/enolpyr_Trfase_a/b"/>
</dbReference>
<dbReference type="NCBIfam" id="TIGR01356">
    <property type="entry name" value="aroA"/>
    <property type="match status" value="1"/>
</dbReference>
<reference evidence="10 11" key="1">
    <citation type="submission" date="2018-10" db="EMBL/GenBank/DDBJ databases">
        <title>Draft genome sequence of Weissella viridescens UCO-SMC3.</title>
        <authorList>
            <person name="Garcia-Cancino A."/>
            <person name="Espinoza-Monje M."/>
            <person name="Albarracin L."/>
            <person name="Garcia-Castillo V."/>
            <person name="Campos-Martin J."/>
            <person name="Nakano Y."/>
            <person name="Guitierrez-Zamorano C."/>
            <person name="Ikeda-Ohtsubo W."/>
            <person name="Morita H."/>
            <person name="Kitazawa H."/>
            <person name="Villena J."/>
        </authorList>
    </citation>
    <scope>NUCLEOTIDE SEQUENCE [LARGE SCALE GENOMIC DNA]</scope>
    <source>
        <strain evidence="10 11">UCO-SMC3</strain>
    </source>
</reference>
<keyword evidence="5 8" id="KW-0808">Transferase</keyword>
<dbReference type="OrthoDB" id="9809920at2"/>
<dbReference type="CDD" id="cd01556">
    <property type="entry name" value="EPSP_synthase"/>
    <property type="match status" value="1"/>
</dbReference>
<dbReference type="GO" id="GO:0008652">
    <property type="term" value="P:amino acid biosynthetic process"/>
    <property type="evidence" value="ECO:0007669"/>
    <property type="project" value="UniProtKB-KW"/>
</dbReference>
<keyword evidence="3 8" id="KW-0963">Cytoplasm</keyword>
<dbReference type="UniPathway" id="UPA00053">
    <property type="reaction ID" value="UER00089"/>
</dbReference>
<dbReference type="AlphaFoldDB" id="A0A3P2RBG1"/>